<comment type="caution">
    <text evidence="1">The sequence shown here is derived from an EMBL/GenBank/DDBJ whole genome shotgun (WGS) entry which is preliminary data.</text>
</comment>
<reference evidence="1 2" key="1">
    <citation type="submission" date="2019-05" db="EMBL/GenBank/DDBJ databases">
        <title>Another draft genome of Portunus trituberculatus and its Hox gene families provides insights of decapod evolution.</title>
        <authorList>
            <person name="Jeong J.-H."/>
            <person name="Song I."/>
            <person name="Kim S."/>
            <person name="Choi T."/>
            <person name="Kim D."/>
            <person name="Ryu S."/>
            <person name="Kim W."/>
        </authorList>
    </citation>
    <scope>NUCLEOTIDE SEQUENCE [LARGE SCALE GENOMIC DNA]</scope>
    <source>
        <tissue evidence="1">Muscle</tissue>
    </source>
</reference>
<dbReference type="AlphaFoldDB" id="A0A5B7HUB6"/>
<evidence type="ECO:0000313" key="1">
    <source>
        <dbReference type="EMBL" id="MPC76100.1"/>
    </source>
</evidence>
<sequence>MLGVKCISKAKKDFWCNALHVHASPSFPLPPSFTRCYVVSRYSKTKTVLPIWIFAHLTFLFSQHDAIYPRRL</sequence>
<proteinExistence type="predicted"/>
<dbReference type="Proteomes" id="UP000324222">
    <property type="component" value="Unassembled WGS sequence"/>
</dbReference>
<keyword evidence="2" id="KW-1185">Reference proteome</keyword>
<protein>
    <submittedName>
        <fullName evidence="1">Uncharacterized protein</fullName>
    </submittedName>
</protein>
<evidence type="ECO:0000313" key="2">
    <source>
        <dbReference type="Proteomes" id="UP000324222"/>
    </source>
</evidence>
<dbReference type="EMBL" id="VSRR010042591">
    <property type="protein sequence ID" value="MPC76100.1"/>
    <property type="molecule type" value="Genomic_DNA"/>
</dbReference>
<name>A0A5B7HUB6_PORTR</name>
<gene>
    <name evidence="1" type="ORF">E2C01_070505</name>
</gene>
<accession>A0A5B7HUB6</accession>
<organism evidence="1 2">
    <name type="scientific">Portunus trituberculatus</name>
    <name type="common">Swimming crab</name>
    <name type="synonym">Neptunus trituberculatus</name>
    <dbReference type="NCBI Taxonomy" id="210409"/>
    <lineage>
        <taxon>Eukaryota</taxon>
        <taxon>Metazoa</taxon>
        <taxon>Ecdysozoa</taxon>
        <taxon>Arthropoda</taxon>
        <taxon>Crustacea</taxon>
        <taxon>Multicrustacea</taxon>
        <taxon>Malacostraca</taxon>
        <taxon>Eumalacostraca</taxon>
        <taxon>Eucarida</taxon>
        <taxon>Decapoda</taxon>
        <taxon>Pleocyemata</taxon>
        <taxon>Brachyura</taxon>
        <taxon>Eubrachyura</taxon>
        <taxon>Portunoidea</taxon>
        <taxon>Portunidae</taxon>
        <taxon>Portuninae</taxon>
        <taxon>Portunus</taxon>
    </lineage>
</organism>